<dbReference type="Proteomes" id="UP000662747">
    <property type="component" value="Chromosome"/>
</dbReference>
<feature type="compositionally biased region" description="Pro residues" evidence="1">
    <location>
        <begin position="48"/>
        <end position="57"/>
    </location>
</feature>
<protein>
    <submittedName>
        <fullName evidence="3">Uncharacterized protein</fullName>
    </submittedName>
</protein>
<organism evidence="3 4">
    <name type="scientific">Pyxidicoccus parkwayensis</name>
    <dbReference type="NCBI Taxonomy" id="2813578"/>
    <lineage>
        <taxon>Bacteria</taxon>
        <taxon>Pseudomonadati</taxon>
        <taxon>Myxococcota</taxon>
        <taxon>Myxococcia</taxon>
        <taxon>Myxococcales</taxon>
        <taxon>Cystobacterineae</taxon>
        <taxon>Myxococcaceae</taxon>
        <taxon>Pyxidicoccus</taxon>
    </lineage>
</organism>
<proteinExistence type="predicted"/>
<gene>
    <name evidence="3" type="ORF">JY651_41850</name>
</gene>
<sequence length="57" mass="5954">MGHPFVPTLLLVWALSMALRACGVTAATLPPERRVPAPEHSVTETRPAPAPAPSARG</sequence>
<feature type="signal peptide" evidence="2">
    <location>
        <begin position="1"/>
        <end position="26"/>
    </location>
</feature>
<dbReference type="EMBL" id="CP071090">
    <property type="protein sequence ID" value="QSQ21648.1"/>
    <property type="molecule type" value="Genomic_DNA"/>
</dbReference>
<keyword evidence="2" id="KW-0732">Signal</keyword>
<dbReference type="RefSeq" id="WP_206723225.1">
    <property type="nucleotide sequence ID" value="NZ_CP071090.1"/>
</dbReference>
<keyword evidence="4" id="KW-1185">Reference proteome</keyword>
<feature type="chain" id="PRO_5046956064" evidence="2">
    <location>
        <begin position="27"/>
        <end position="57"/>
    </location>
</feature>
<feature type="region of interest" description="Disordered" evidence="1">
    <location>
        <begin position="27"/>
        <end position="57"/>
    </location>
</feature>
<name>A0ABX7NSH0_9BACT</name>
<evidence type="ECO:0000256" key="1">
    <source>
        <dbReference type="SAM" id="MobiDB-lite"/>
    </source>
</evidence>
<evidence type="ECO:0000313" key="4">
    <source>
        <dbReference type="Proteomes" id="UP000662747"/>
    </source>
</evidence>
<evidence type="ECO:0000256" key="2">
    <source>
        <dbReference type="SAM" id="SignalP"/>
    </source>
</evidence>
<evidence type="ECO:0000313" key="3">
    <source>
        <dbReference type="EMBL" id="QSQ21648.1"/>
    </source>
</evidence>
<accession>A0ABX7NSH0</accession>
<reference evidence="3 4" key="1">
    <citation type="submission" date="2021-02" db="EMBL/GenBank/DDBJ databases">
        <title>De Novo genome assembly of isolated myxobacteria.</title>
        <authorList>
            <person name="Stevens D.C."/>
        </authorList>
    </citation>
    <scope>NUCLEOTIDE SEQUENCE [LARGE SCALE GENOMIC DNA]</scope>
    <source>
        <strain evidence="4">SCPEA02</strain>
    </source>
</reference>
<feature type="compositionally biased region" description="Basic and acidic residues" evidence="1">
    <location>
        <begin position="31"/>
        <end position="43"/>
    </location>
</feature>